<gene>
    <name evidence="2" type="ORF">OYG11_11805</name>
</gene>
<evidence type="ECO:0000313" key="2">
    <source>
        <dbReference type="EMBL" id="MCY6524886.1"/>
    </source>
</evidence>
<name>A0A9Q4DJY3_ACTPL</name>
<comment type="caution">
    <text evidence="2">The sequence shown here is derived from an EMBL/GenBank/DDBJ whole genome shotgun (WGS) entry which is preliminary data.</text>
</comment>
<dbReference type="EMBL" id="JAPQFC010000542">
    <property type="protein sequence ID" value="MCY6524886.1"/>
    <property type="molecule type" value="Genomic_DNA"/>
</dbReference>
<proteinExistence type="predicted"/>
<evidence type="ECO:0000313" key="3">
    <source>
        <dbReference type="Proteomes" id="UP001077788"/>
    </source>
</evidence>
<feature type="non-terminal residue" evidence="2">
    <location>
        <position position="1"/>
    </location>
</feature>
<sequence length="66" mass="7128">KACNTCLRLTGYSPPCSKFVALLVDFGAEIGFLVGFGAICGTNSGRTRRSHNFFSSYPNGMKKEFG</sequence>
<dbReference type="Proteomes" id="UP001077788">
    <property type="component" value="Unassembled WGS sequence"/>
</dbReference>
<organism evidence="2 3">
    <name type="scientific">Actinobacillus pleuropneumoniae</name>
    <name type="common">Haemophilus pleuropneumoniae</name>
    <dbReference type="NCBI Taxonomy" id="715"/>
    <lineage>
        <taxon>Bacteria</taxon>
        <taxon>Pseudomonadati</taxon>
        <taxon>Pseudomonadota</taxon>
        <taxon>Gammaproteobacteria</taxon>
        <taxon>Pasteurellales</taxon>
        <taxon>Pasteurellaceae</taxon>
        <taxon>Actinobacillus</taxon>
    </lineage>
</organism>
<keyword evidence="1" id="KW-0472">Membrane</keyword>
<keyword evidence="1" id="KW-1133">Transmembrane helix</keyword>
<reference evidence="2" key="2">
    <citation type="submission" date="2022-12" db="EMBL/GenBank/DDBJ databases">
        <authorList>
            <person name="Kardos G."/>
            <person name="Sarkozi R."/>
            <person name="Laczko L."/>
            <person name="Marton S."/>
            <person name="Makrai L."/>
            <person name="Banyai K."/>
            <person name="Fodor L."/>
        </authorList>
    </citation>
    <scope>NUCLEOTIDE SEQUENCE</scope>
    <source>
        <strain evidence="2">84/14</strain>
    </source>
</reference>
<dbReference type="RefSeq" id="WP_267992058.1">
    <property type="nucleotide sequence ID" value="NZ_JAPQFC010000542.1"/>
</dbReference>
<evidence type="ECO:0000256" key="1">
    <source>
        <dbReference type="SAM" id="Phobius"/>
    </source>
</evidence>
<feature type="transmembrane region" description="Helical" evidence="1">
    <location>
        <begin position="19"/>
        <end position="40"/>
    </location>
</feature>
<keyword evidence="1" id="KW-0812">Transmembrane</keyword>
<reference evidence="2" key="1">
    <citation type="journal article" date="2021" name="Vet Sci">
        <title>O-Serogroups and Pathovirotypes of Escherichia coli Isolated from Post-Weaning Piglets Showing Diarrhoea and/or Oedema in South Korea.</title>
        <authorList>
            <person name="Byun J.W."/>
            <person name="Moon B.Y."/>
            <person name="Do K.H."/>
            <person name="Lee K."/>
            <person name="Lee H.Y."/>
            <person name="Kim W.I."/>
            <person name="So B."/>
            <person name="Lee W.K."/>
        </authorList>
    </citation>
    <scope>NUCLEOTIDE SEQUENCE</scope>
    <source>
        <strain evidence="2">84/14</strain>
    </source>
</reference>
<accession>A0A9Q4DJY3</accession>
<protein>
    <submittedName>
        <fullName evidence="2">Uncharacterized protein</fullName>
    </submittedName>
</protein>
<dbReference type="AlphaFoldDB" id="A0A9Q4DJY3"/>